<organism evidence="1 2">
    <name type="scientific">Porphyridium purpureum</name>
    <name type="common">Red alga</name>
    <name type="synonym">Porphyridium cruentum</name>
    <dbReference type="NCBI Taxonomy" id="35688"/>
    <lineage>
        <taxon>Eukaryota</taxon>
        <taxon>Rhodophyta</taxon>
        <taxon>Bangiophyceae</taxon>
        <taxon>Porphyridiales</taxon>
        <taxon>Porphyridiaceae</taxon>
        <taxon>Porphyridium</taxon>
    </lineage>
</organism>
<dbReference type="EMBL" id="VRMN01000001">
    <property type="protein sequence ID" value="KAA8498368.1"/>
    <property type="molecule type" value="Genomic_DNA"/>
</dbReference>
<reference evidence="2" key="1">
    <citation type="journal article" date="2019" name="Nat. Commun.">
        <title>Expansion of phycobilisome linker gene families in mesophilic red algae.</title>
        <authorList>
            <person name="Lee J."/>
            <person name="Kim D."/>
            <person name="Bhattacharya D."/>
            <person name="Yoon H.S."/>
        </authorList>
    </citation>
    <scope>NUCLEOTIDE SEQUENCE [LARGE SCALE GENOMIC DNA]</scope>
    <source>
        <strain evidence="2">CCMP 1328</strain>
    </source>
</reference>
<protein>
    <submittedName>
        <fullName evidence="1">Uncharacterized protein</fullName>
    </submittedName>
</protein>
<name>A0A5J4Z582_PORPP</name>
<gene>
    <name evidence="1" type="ORF">FVE85_5953</name>
</gene>
<accession>A0A5J4Z582</accession>
<dbReference type="Proteomes" id="UP000324585">
    <property type="component" value="Unassembled WGS sequence"/>
</dbReference>
<sequence>MKRCLSDVYDGACKETGRGDKSTHEMASSAQRLEAGRNSRRFQIPMLPHKLELLWDGHWFSATAVAKQTVPNPVLGGPFGMLQKYEILYDDESTENVFYDGQMLLFDRELKQCIQWRVDKNDVIAEKIATRMLKVMA</sequence>
<keyword evidence="2" id="KW-1185">Reference proteome</keyword>
<evidence type="ECO:0000313" key="1">
    <source>
        <dbReference type="EMBL" id="KAA8498368.1"/>
    </source>
</evidence>
<dbReference type="AlphaFoldDB" id="A0A5J4Z582"/>
<comment type="caution">
    <text evidence="1">The sequence shown here is derived from an EMBL/GenBank/DDBJ whole genome shotgun (WGS) entry which is preliminary data.</text>
</comment>
<proteinExistence type="predicted"/>
<evidence type="ECO:0000313" key="2">
    <source>
        <dbReference type="Proteomes" id="UP000324585"/>
    </source>
</evidence>